<dbReference type="AlphaFoldDB" id="A0A1R4G6N8"/>
<accession>A0A1R4G6N8</accession>
<feature type="transmembrane region" description="Helical" evidence="2">
    <location>
        <begin position="12"/>
        <end position="31"/>
    </location>
</feature>
<keyword evidence="4" id="KW-1185">Reference proteome</keyword>
<keyword evidence="2" id="KW-0812">Transmembrane</keyword>
<organism evidence="3 4">
    <name type="scientific">Arthrobacter rhombi</name>
    <dbReference type="NCBI Taxonomy" id="71253"/>
    <lineage>
        <taxon>Bacteria</taxon>
        <taxon>Bacillati</taxon>
        <taxon>Actinomycetota</taxon>
        <taxon>Actinomycetes</taxon>
        <taxon>Micrococcales</taxon>
        <taxon>Micrococcaceae</taxon>
        <taxon>Arthrobacter</taxon>
    </lineage>
</organism>
<name>A0A1R4G6N8_9MICC</name>
<evidence type="ECO:0000313" key="3">
    <source>
        <dbReference type="EMBL" id="SJM63854.1"/>
    </source>
</evidence>
<feature type="transmembrane region" description="Helical" evidence="2">
    <location>
        <begin position="91"/>
        <end position="111"/>
    </location>
</feature>
<evidence type="ECO:0000313" key="4">
    <source>
        <dbReference type="Proteomes" id="UP000195913"/>
    </source>
</evidence>
<feature type="compositionally biased region" description="Low complexity" evidence="1">
    <location>
        <begin position="189"/>
        <end position="209"/>
    </location>
</feature>
<feature type="transmembrane region" description="Helical" evidence="2">
    <location>
        <begin position="64"/>
        <end position="85"/>
    </location>
</feature>
<protein>
    <submittedName>
        <fullName evidence="3">Uncharacterized protein</fullName>
    </submittedName>
</protein>
<dbReference type="Proteomes" id="UP000195913">
    <property type="component" value="Unassembled WGS sequence"/>
</dbReference>
<feature type="region of interest" description="Disordered" evidence="1">
    <location>
        <begin position="188"/>
        <end position="209"/>
    </location>
</feature>
<gene>
    <name evidence="3" type="ORF">FM101_08130</name>
</gene>
<reference evidence="3 4" key="1">
    <citation type="submission" date="2017-02" db="EMBL/GenBank/DDBJ databases">
        <authorList>
            <person name="Peterson S.W."/>
        </authorList>
    </citation>
    <scope>NUCLEOTIDE SEQUENCE [LARGE SCALE GENOMIC DNA]</scope>
    <source>
        <strain evidence="3 4">B Ar 00.02</strain>
    </source>
</reference>
<keyword evidence="2" id="KW-1133">Transmembrane helix</keyword>
<proteinExistence type="predicted"/>
<dbReference type="Pfam" id="PF09997">
    <property type="entry name" value="DUF2238"/>
    <property type="match status" value="1"/>
</dbReference>
<evidence type="ECO:0000256" key="2">
    <source>
        <dbReference type="SAM" id="Phobius"/>
    </source>
</evidence>
<sequence>MKQALFRPAVNRVVLVADLVRAAMLISVVVAGVGWGWIQIAVFLLAVLATLIPRALGLRGSLDLCVGIASLAAAWSNVFDLYVLLPGWDKFMHAVLGGMIAVLSVVIAQRAGILPPTTQRPGALVLATVLLGLATGAVWELLEWAGHTLIDPEVHVGYQDTMGDLAADGSGALIGGFLLPYLTADPRESAVPSGSAAQAAAQHGPSELP</sequence>
<dbReference type="InterPro" id="IPR014509">
    <property type="entry name" value="YjdF-like"/>
</dbReference>
<feature type="transmembrane region" description="Helical" evidence="2">
    <location>
        <begin position="123"/>
        <end position="142"/>
    </location>
</feature>
<keyword evidence="2" id="KW-0472">Membrane</keyword>
<dbReference type="RefSeq" id="WP_086998066.1">
    <property type="nucleotide sequence ID" value="NZ_FUHW01000028.1"/>
</dbReference>
<dbReference type="EMBL" id="FUHW01000028">
    <property type="protein sequence ID" value="SJM63854.1"/>
    <property type="molecule type" value="Genomic_DNA"/>
</dbReference>
<feature type="transmembrane region" description="Helical" evidence="2">
    <location>
        <begin position="37"/>
        <end position="57"/>
    </location>
</feature>
<evidence type="ECO:0000256" key="1">
    <source>
        <dbReference type="SAM" id="MobiDB-lite"/>
    </source>
</evidence>